<feature type="domain" description="6-phosphogluconate dehydrogenase NADP-binding" evidence="2">
    <location>
        <begin position="143"/>
        <end position="230"/>
    </location>
</feature>
<feature type="compositionally biased region" description="Low complexity" evidence="1">
    <location>
        <begin position="67"/>
        <end position="84"/>
    </location>
</feature>
<dbReference type="HOGENOM" id="CLU_612889_0_0_1"/>
<dbReference type="GO" id="GO:0000785">
    <property type="term" value="C:chromatin"/>
    <property type="evidence" value="ECO:0007669"/>
    <property type="project" value="TreeGrafter"/>
</dbReference>
<dbReference type="Proteomes" id="UP000002320">
    <property type="component" value="Unassembled WGS sequence"/>
</dbReference>
<dbReference type="GO" id="GO:0140673">
    <property type="term" value="P:transcription elongation-coupled chromatin remodeling"/>
    <property type="evidence" value="ECO:0007669"/>
    <property type="project" value="TreeGrafter"/>
</dbReference>
<dbReference type="VEuPathDB" id="VectorBase:CQUJHB018000"/>
<dbReference type="EMBL" id="DS232052">
    <property type="protein sequence ID" value="EDS33233.1"/>
    <property type="molecule type" value="Genomic_DNA"/>
</dbReference>
<dbReference type="GO" id="GO:0003677">
    <property type="term" value="F:DNA binding"/>
    <property type="evidence" value="ECO:0007669"/>
    <property type="project" value="TreeGrafter"/>
</dbReference>
<dbReference type="STRING" id="7176.B0WR59"/>
<dbReference type="OrthoDB" id="21615at2759"/>
<feature type="region of interest" description="Disordered" evidence="1">
    <location>
        <begin position="107"/>
        <end position="133"/>
    </location>
</feature>
<dbReference type="GO" id="GO:0031491">
    <property type="term" value="F:nucleosome binding"/>
    <property type="evidence" value="ECO:0007669"/>
    <property type="project" value="TreeGrafter"/>
</dbReference>
<dbReference type="PANTHER" id="PTHR43580">
    <property type="entry name" value="OXIDOREDUCTASE GLYR1-RELATED"/>
    <property type="match status" value="1"/>
</dbReference>
<dbReference type="Gene3D" id="3.40.50.720">
    <property type="entry name" value="NAD(P)-binding Rossmann-like Domain"/>
    <property type="match status" value="1"/>
</dbReference>
<dbReference type="InterPro" id="IPR051265">
    <property type="entry name" value="HIBADH-related_NP60_sf"/>
</dbReference>
<organism>
    <name type="scientific">Culex quinquefasciatus</name>
    <name type="common">Southern house mosquito</name>
    <name type="synonym">Culex pungens</name>
    <dbReference type="NCBI Taxonomy" id="7176"/>
    <lineage>
        <taxon>Eukaryota</taxon>
        <taxon>Metazoa</taxon>
        <taxon>Ecdysozoa</taxon>
        <taxon>Arthropoda</taxon>
        <taxon>Hexapoda</taxon>
        <taxon>Insecta</taxon>
        <taxon>Pterygota</taxon>
        <taxon>Neoptera</taxon>
        <taxon>Endopterygota</taxon>
        <taxon>Diptera</taxon>
        <taxon>Nematocera</taxon>
        <taxon>Culicoidea</taxon>
        <taxon>Culicidae</taxon>
        <taxon>Culicinae</taxon>
        <taxon>Culicini</taxon>
        <taxon>Culex</taxon>
        <taxon>Culex</taxon>
    </lineage>
</organism>
<dbReference type="AlphaFoldDB" id="B0WR59"/>
<feature type="region of interest" description="Disordered" evidence="1">
    <location>
        <begin position="67"/>
        <end position="86"/>
    </location>
</feature>
<sequence>MLGNMTNEVNLIDKLLASRGGVGFEPSRYGCRAQVREVENDKSEDGKEDENIMTMPSAFEMAEIPTTPSTATKKSAAKNNFASTPKARAISNKTKAAIAAIEDITSSPSPKRKRKLHNSGVGTSQCARFTPAEPPSNGGASCHLFNSGHSVVWNRIAIKCHKFQEAGAKVAETPSDVIKMTDVALACLSDPQVAKDLVFGTCGVMSVKLVGKVYVECPTSTRKHRRTSPTRLSPKEAGSWKHKLQPFSFFTVKTQIQGSKNQAEEDMLITLATRERGCQTCLEAITRSSFYLGDVSNASKMNLVLQMIDDVTLWPASDFIQKYFAEQKQTIPYSCLRWPQEEFRPNSSSKSFASWTASCLNVALPSTPGFELMTFGLLVQPPASDSTEAGPRKTTPTPGLSKRPNPLGTVTCHAELISSIQNAHTGRMDKPELVTLFYDDGTFLDVY</sequence>
<keyword evidence="5" id="KW-1185">Reference proteome</keyword>
<dbReference type="InterPro" id="IPR006115">
    <property type="entry name" value="6PGDH_NADP-bd"/>
</dbReference>
<reference evidence="4" key="2">
    <citation type="submission" date="2020-05" db="UniProtKB">
        <authorList>
            <consortium name="EnsemblMetazoa"/>
        </authorList>
    </citation>
    <scope>IDENTIFICATION</scope>
    <source>
        <strain evidence="4">JHB</strain>
    </source>
</reference>
<feature type="region of interest" description="Disordered" evidence="1">
    <location>
        <begin position="383"/>
        <end position="406"/>
    </location>
</feature>
<dbReference type="KEGG" id="cqu:CpipJ_CPIJ009566"/>
<dbReference type="VEuPathDB" id="VectorBase:CPIJ009566"/>
<proteinExistence type="predicted"/>
<dbReference type="eggNOG" id="KOG0409">
    <property type="taxonomic scope" value="Eukaryota"/>
</dbReference>
<dbReference type="InParanoid" id="B0WR59"/>
<reference evidence="3" key="1">
    <citation type="submission" date="2007-03" db="EMBL/GenBank/DDBJ databases">
        <title>Annotation of Culex pipiens quinquefasciatus.</title>
        <authorList>
            <consortium name="The Broad Institute Genome Sequencing Platform"/>
            <person name="Atkinson P.W."/>
            <person name="Hemingway J."/>
            <person name="Christensen B.M."/>
            <person name="Higgs S."/>
            <person name="Kodira C."/>
            <person name="Hannick L."/>
            <person name="Megy K."/>
            <person name="O'Leary S."/>
            <person name="Pearson M."/>
            <person name="Haas B.J."/>
            <person name="Mauceli E."/>
            <person name="Wortman J.R."/>
            <person name="Lee N.H."/>
            <person name="Guigo R."/>
            <person name="Stanke M."/>
            <person name="Alvarado L."/>
            <person name="Amedeo P."/>
            <person name="Antoine C.H."/>
            <person name="Arensburger P."/>
            <person name="Bidwell S.L."/>
            <person name="Crawford M."/>
            <person name="Camaro F."/>
            <person name="Devon K."/>
            <person name="Engels R."/>
            <person name="Hammond M."/>
            <person name="Howarth C."/>
            <person name="Koehrsen M."/>
            <person name="Lawson D."/>
            <person name="Montgomery P."/>
            <person name="Nene V."/>
            <person name="Nusbaum C."/>
            <person name="Puiu D."/>
            <person name="Romero-Severson J."/>
            <person name="Severson D.W."/>
            <person name="Shumway M."/>
            <person name="Sisk P."/>
            <person name="Stolte C."/>
            <person name="Zeng Q."/>
            <person name="Eisenstadt E."/>
            <person name="Fraser-Liggett C."/>
            <person name="Strausberg R."/>
            <person name="Galagan J."/>
            <person name="Birren B."/>
            <person name="Collins F.H."/>
        </authorList>
    </citation>
    <scope>NUCLEOTIDE SEQUENCE [LARGE SCALE GENOMIC DNA]</scope>
    <source>
        <strain evidence="3">JHB</strain>
    </source>
</reference>
<evidence type="ECO:0000313" key="4">
    <source>
        <dbReference type="EnsemblMetazoa" id="CPIJ009566-PA"/>
    </source>
</evidence>
<dbReference type="EnsemblMetazoa" id="CPIJ009566-RA">
    <property type="protein sequence ID" value="CPIJ009566-PA"/>
    <property type="gene ID" value="CPIJ009566"/>
</dbReference>
<protein>
    <recommendedName>
        <fullName evidence="2">6-phosphogluconate dehydrogenase NADP-binding domain-containing protein</fullName>
    </recommendedName>
</protein>
<evidence type="ECO:0000259" key="2">
    <source>
        <dbReference type="Pfam" id="PF03446"/>
    </source>
</evidence>
<evidence type="ECO:0000256" key="1">
    <source>
        <dbReference type="SAM" id="MobiDB-lite"/>
    </source>
</evidence>
<dbReference type="PANTHER" id="PTHR43580:SF2">
    <property type="entry name" value="CYTOKINE-LIKE NUCLEAR FACTOR N-PAC"/>
    <property type="match status" value="1"/>
</dbReference>
<name>B0WR59_CULQU</name>
<dbReference type="GO" id="GO:0050661">
    <property type="term" value="F:NADP binding"/>
    <property type="evidence" value="ECO:0007669"/>
    <property type="project" value="InterPro"/>
</dbReference>
<dbReference type="Pfam" id="PF03446">
    <property type="entry name" value="NAD_binding_2"/>
    <property type="match status" value="1"/>
</dbReference>
<evidence type="ECO:0000313" key="3">
    <source>
        <dbReference type="EMBL" id="EDS33233.1"/>
    </source>
</evidence>
<accession>B0WR59</accession>
<gene>
    <name evidence="4" type="primary">6042030</name>
    <name evidence="3" type="ORF">CpipJ_CPIJ009566</name>
</gene>
<evidence type="ECO:0000313" key="5">
    <source>
        <dbReference type="Proteomes" id="UP000002320"/>
    </source>
</evidence>